<dbReference type="EMBL" id="NEXV01000609">
    <property type="protein sequence ID" value="PIG80575.1"/>
    <property type="molecule type" value="Genomic_DNA"/>
</dbReference>
<accession>A0A2G7FJV1</accession>
<protein>
    <submittedName>
        <fullName evidence="1">Uncharacterized protein</fullName>
    </submittedName>
</protein>
<name>A0A2G7FJV1_9EURO</name>
<dbReference type="AlphaFoldDB" id="A0A2G7FJV1"/>
<sequence length="111" mass="12476">MYPPPYISTEHSSRHIVSKGKHSHPVLRFCLGVPIAESLRRRHLGFQIANGCNPPDTSSGDWVGFHLACLGEPQDFAPPKIRRSPSWRLLALKASEQKQVLENVVKNQRKA</sequence>
<keyword evidence="2" id="KW-1185">Reference proteome</keyword>
<gene>
    <name evidence="1" type="ORF">AARAC_003260</name>
</gene>
<organism evidence="1 2">
    <name type="scientific">Aspergillus arachidicola</name>
    <dbReference type="NCBI Taxonomy" id="656916"/>
    <lineage>
        <taxon>Eukaryota</taxon>
        <taxon>Fungi</taxon>
        <taxon>Dikarya</taxon>
        <taxon>Ascomycota</taxon>
        <taxon>Pezizomycotina</taxon>
        <taxon>Eurotiomycetes</taxon>
        <taxon>Eurotiomycetidae</taxon>
        <taxon>Eurotiales</taxon>
        <taxon>Aspergillaceae</taxon>
        <taxon>Aspergillus</taxon>
        <taxon>Aspergillus subgen. Circumdati</taxon>
    </lineage>
</organism>
<dbReference type="Proteomes" id="UP000231358">
    <property type="component" value="Unassembled WGS sequence"/>
</dbReference>
<comment type="caution">
    <text evidence="1">The sequence shown here is derived from an EMBL/GenBank/DDBJ whole genome shotgun (WGS) entry which is preliminary data.</text>
</comment>
<reference evidence="1 2" key="1">
    <citation type="submission" date="2017-05" db="EMBL/GenBank/DDBJ databases">
        <title>Genome sequence for an aflatoxigenic pathogen of Argentinian peanut, Aspergillus arachidicola.</title>
        <authorList>
            <person name="Moore G."/>
            <person name="Beltz S.B."/>
            <person name="Mack B.M."/>
        </authorList>
    </citation>
    <scope>NUCLEOTIDE SEQUENCE [LARGE SCALE GENOMIC DNA]</scope>
    <source>
        <strain evidence="1 2">CBS 117610</strain>
    </source>
</reference>
<evidence type="ECO:0000313" key="1">
    <source>
        <dbReference type="EMBL" id="PIG80575.1"/>
    </source>
</evidence>
<proteinExistence type="predicted"/>
<evidence type="ECO:0000313" key="2">
    <source>
        <dbReference type="Proteomes" id="UP000231358"/>
    </source>
</evidence>